<feature type="transmembrane region" description="Helical" evidence="2">
    <location>
        <begin position="443"/>
        <end position="462"/>
    </location>
</feature>
<feature type="transmembrane region" description="Helical" evidence="2">
    <location>
        <begin position="535"/>
        <end position="556"/>
    </location>
</feature>
<feature type="transmembrane region" description="Helical" evidence="2">
    <location>
        <begin position="334"/>
        <end position="353"/>
    </location>
</feature>
<feature type="transmembrane region" description="Helical" evidence="2">
    <location>
        <begin position="1103"/>
        <end position="1130"/>
    </location>
</feature>
<organism evidence="3 4">
    <name type="scientific">Gonium pectorale</name>
    <name type="common">Green alga</name>
    <dbReference type="NCBI Taxonomy" id="33097"/>
    <lineage>
        <taxon>Eukaryota</taxon>
        <taxon>Viridiplantae</taxon>
        <taxon>Chlorophyta</taxon>
        <taxon>core chlorophytes</taxon>
        <taxon>Chlorophyceae</taxon>
        <taxon>CS clade</taxon>
        <taxon>Chlamydomonadales</taxon>
        <taxon>Volvocaceae</taxon>
        <taxon>Gonium</taxon>
    </lineage>
</organism>
<feature type="transmembrane region" description="Helical" evidence="2">
    <location>
        <begin position="858"/>
        <end position="877"/>
    </location>
</feature>
<feature type="transmembrane region" description="Helical" evidence="2">
    <location>
        <begin position="889"/>
        <end position="906"/>
    </location>
</feature>
<dbReference type="STRING" id="33097.A0A150GFY6"/>
<feature type="transmembrane region" description="Helical" evidence="2">
    <location>
        <begin position="474"/>
        <end position="495"/>
    </location>
</feature>
<feature type="transmembrane region" description="Helical" evidence="2">
    <location>
        <begin position="577"/>
        <end position="604"/>
    </location>
</feature>
<reference evidence="4" key="1">
    <citation type="journal article" date="2016" name="Nat. Commun.">
        <title>The Gonium pectorale genome demonstrates co-option of cell cycle regulation during the evolution of multicellularity.</title>
        <authorList>
            <person name="Hanschen E.R."/>
            <person name="Marriage T.N."/>
            <person name="Ferris P.J."/>
            <person name="Hamaji T."/>
            <person name="Toyoda A."/>
            <person name="Fujiyama A."/>
            <person name="Neme R."/>
            <person name="Noguchi H."/>
            <person name="Minakuchi Y."/>
            <person name="Suzuki M."/>
            <person name="Kawai-Toyooka H."/>
            <person name="Smith D.R."/>
            <person name="Sparks H."/>
            <person name="Anderson J."/>
            <person name="Bakaric R."/>
            <person name="Luria V."/>
            <person name="Karger A."/>
            <person name="Kirschner M.W."/>
            <person name="Durand P.M."/>
            <person name="Michod R.E."/>
            <person name="Nozaki H."/>
            <person name="Olson B.J."/>
        </authorList>
    </citation>
    <scope>NUCLEOTIDE SEQUENCE [LARGE SCALE GENOMIC DNA]</scope>
    <source>
        <strain evidence="4">NIES-2863</strain>
    </source>
</reference>
<evidence type="ECO:0000256" key="1">
    <source>
        <dbReference type="SAM" id="MobiDB-lite"/>
    </source>
</evidence>
<feature type="transmembrane region" description="Helical" evidence="2">
    <location>
        <begin position="1029"/>
        <end position="1050"/>
    </location>
</feature>
<feature type="transmembrane region" description="Helical" evidence="2">
    <location>
        <begin position="697"/>
        <end position="715"/>
    </location>
</feature>
<dbReference type="OrthoDB" id="10046650at2759"/>
<comment type="caution">
    <text evidence="3">The sequence shown here is derived from an EMBL/GenBank/DDBJ whole genome shotgun (WGS) entry which is preliminary data.</text>
</comment>
<feature type="transmembrane region" description="Helical" evidence="2">
    <location>
        <begin position="1142"/>
        <end position="1160"/>
    </location>
</feature>
<feature type="transmembrane region" description="Helical" evidence="2">
    <location>
        <begin position="278"/>
        <end position="302"/>
    </location>
</feature>
<keyword evidence="2" id="KW-1133">Transmembrane helix</keyword>
<feature type="transmembrane region" description="Helical" evidence="2">
    <location>
        <begin position="1070"/>
        <end position="1091"/>
    </location>
</feature>
<feature type="transmembrane region" description="Helical" evidence="2">
    <location>
        <begin position="130"/>
        <end position="151"/>
    </location>
</feature>
<feature type="transmembrane region" description="Helical" evidence="2">
    <location>
        <begin position="624"/>
        <end position="646"/>
    </location>
</feature>
<feature type="transmembrane region" description="Helical" evidence="2">
    <location>
        <begin position="797"/>
        <end position="821"/>
    </location>
</feature>
<dbReference type="PANTHER" id="PTHR35313">
    <property type="entry name" value="NO EXINE FORMATION 1"/>
    <property type="match status" value="1"/>
</dbReference>
<keyword evidence="2" id="KW-0812">Transmembrane</keyword>
<evidence type="ECO:0000313" key="4">
    <source>
        <dbReference type="Proteomes" id="UP000075714"/>
    </source>
</evidence>
<feature type="transmembrane region" description="Helical" evidence="2">
    <location>
        <begin position="106"/>
        <end position="124"/>
    </location>
</feature>
<feature type="transmembrane region" description="Helical" evidence="2">
    <location>
        <begin position="727"/>
        <end position="744"/>
    </location>
</feature>
<proteinExistence type="predicted"/>
<feature type="transmembrane region" description="Helical" evidence="2">
    <location>
        <begin position="365"/>
        <end position="384"/>
    </location>
</feature>
<gene>
    <name evidence="3" type="ORF">GPECTOR_25g332</name>
</gene>
<feature type="region of interest" description="Disordered" evidence="1">
    <location>
        <begin position="1294"/>
        <end position="1335"/>
    </location>
</feature>
<feature type="transmembrane region" description="Helical" evidence="2">
    <location>
        <begin position="61"/>
        <end position="94"/>
    </location>
</feature>
<protein>
    <recommendedName>
        <fullName evidence="5">NEF1-like protein</fullName>
    </recommendedName>
</protein>
<feature type="transmembrane region" description="Helical" evidence="2">
    <location>
        <begin position="833"/>
        <end position="852"/>
    </location>
</feature>
<feature type="transmembrane region" description="Helical" evidence="2">
    <location>
        <begin position="1167"/>
        <end position="1184"/>
    </location>
</feature>
<feature type="transmembrane region" description="Helical" evidence="2">
    <location>
        <begin position="172"/>
        <end position="192"/>
    </location>
</feature>
<keyword evidence="4" id="KW-1185">Reference proteome</keyword>
<feature type="transmembrane region" description="Helical" evidence="2">
    <location>
        <begin position="396"/>
        <end position="414"/>
    </location>
</feature>
<dbReference type="PANTHER" id="PTHR35313:SF1">
    <property type="entry name" value="NO EXINE FORMATION 1"/>
    <property type="match status" value="1"/>
</dbReference>
<evidence type="ECO:0000256" key="2">
    <source>
        <dbReference type="SAM" id="Phobius"/>
    </source>
</evidence>
<sequence>MSAGYYPPPGAPVPTGYSGISVSPSGGSLHPSGSFQGLSAAPSRGATSRFAPGPFRYNGRVAAALLPCLLTVAVIGGTPVLACLTLGAMVVYLMDALGYREGAFSCIWVTLASAAVAFAATLLSTSDAPVGLQIGMLFAMTALCALTGAWGSLQFRWLQMQYPAAAIYFERLLLTASLPLAALLQPLGLATFVSYSDVPYYLGVLLAGLYYMLGRPLVSSFYNLKAGPGGIGGGPAIGPEAVVQKRADGALMAALVAFLPPAVYAAVHWVVLSLPLHIYAMLLLAGGMPLVLALLPGGLWWLSPQATAAAAAAGSGGAAGTSTGSALASFLRNVVLAASLLVALVGFEGRVVFHGFGQYIVLPPPWNWAAVTFALFGCAAVGLLHMSGALGPNVDVTLAGSFLLLCTTAGSLAAGVPFPWLPAPLLAACGLSLFYESRSLREYLVFVVGAFLSCLWFVRHHFWFLEIDVSGMRLHTICKLAVAALVPALTVPGLVVARASSALVGALLVAQAVMLCIMEDRLYTAGHEDGAPEPLYPGYLVLATSVLGLAAARLLTARGRLPPAAAWLLHAMYGAKAAMLALPEAGLVPATAILLAAALAPLFLHGPSWLHNTPAGAAAAAASLPAFAAAALGIGASGASAGGGAAAARPAPARRLRLAPWQGLLHIVAVLAAVGLARFAVFDVVQFGLSARPSEGLLLGALLITAAAALTPLASHCYGGLLSGGRLGRFVAGLALLGCLMALLQPPMPLAGGARCPRLPLALCPRLWDERHVPMHSAEDVEVWGRGLSRREHWPRWLLIAAVVAGMVAGAGAAGGPGSLLAPPRKRSVAGRLLVGVGAGLLVGGYTALELLPDQVPLQVLVTASSVLAVLFVLLLAQPGAGGQLTLPGLALLWAVASGLALLLHAELPVPSVRANSRLFPDSKVQVEAEIYRATKASLLAVVAAHALLMAFALKLKMSAALRRRAAAVAGRDQANGGGAGGQPASFSISPSDLLCGVVPPSLFANTAAMLRLEGAGALALQRLAAEGLGWVPTVGNALTLTALALGLSLNAFLNGAGGEGGGAGSPEAIFMLAPVLLLLSQDPLILPGLTDRQRYAPPQLAISAYLLATGVAGALADVLAAGGAAAAAVGLPPMLFLAKELGLAVMAVPHHVLFLSYLWNQRPAPWGLALLLATPACVLPLAMADIPAIRFFGAVGAVVAVLQYFSMKHVRRVGMKPPPLFCPRLPPYPGISSIQLIDCDIEGPQPDVCGLRPLNGASVRLLPGQALAVRYANLASATAKLSRLVLSGERLRFTMDPVPPSPEPQSRTEDGPELGPGPHPKADDGSAGVGAGPNTAPQQLQRLLLASGLCPGLPALTSCLLEAYHGTPAYRACVGCVGVNIVAELGDPRDGPGEPLAWSGEASSLGDTSYFASRLPPGTDSLIFFLASVSSAPVHLWYSRSARVLYAPGAQVAVLPPRNATFGGVTPAPAEDAGAGGAAAGDPAAGEPRLSAEAASEQLAAAEWGGGMGA</sequence>
<feature type="transmembrane region" description="Helical" evidence="2">
    <location>
        <begin position="250"/>
        <end position="272"/>
    </location>
</feature>
<feature type="region of interest" description="Disordered" evidence="1">
    <location>
        <begin position="1466"/>
        <end position="1498"/>
    </location>
</feature>
<feature type="transmembrane region" description="Helical" evidence="2">
    <location>
        <begin position="658"/>
        <end position="677"/>
    </location>
</feature>
<accession>A0A150GFY6</accession>
<dbReference type="EMBL" id="LSYV01000026">
    <property type="protein sequence ID" value="KXZ48748.1"/>
    <property type="molecule type" value="Genomic_DNA"/>
</dbReference>
<feature type="transmembrane region" description="Helical" evidence="2">
    <location>
        <begin position="937"/>
        <end position="956"/>
    </location>
</feature>
<keyword evidence="2" id="KW-0472">Membrane</keyword>
<dbReference type="Proteomes" id="UP000075714">
    <property type="component" value="Unassembled WGS sequence"/>
</dbReference>
<evidence type="ECO:0008006" key="5">
    <source>
        <dbReference type="Google" id="ProtNLM"/>
    </source>
</evidence>
<name>A0A150GFY6_GONPE</name>
<feature type="compositionally biased region" description="Low complexity" evidence="1">
    <location>
        <begin position="1481"/>
        <end position="1498"/>
    </location>
</feature>
<feature type="transmembrane region" description="Helical" evidence="2">
    <location>
        <begin position="1190"/>
        <end position="1208"/>
    </location>
</feature>
<evidence type="ECO:0000313" key="3">
    <source>
        <dbReference type="EMBL" id="KXZ48748.1"/>
    </source>
</evidence>